<reference evidence="1 2" key="1">
    <citation type="submission" date="2017-08" db="EMBL/GenBank/DDBJ databases">
        <authorList>
            <person name="de Groot N.N."/>
        </authorList>
    </citation>
    <scope>NUCLEOTIDE SEQUENCE [LARGE SCALE GENOMIC DNA]</scope>
    <source>
        <strain evidence="1 2">JC228</strain>
    </source>
</reference>
<sequence length="131" mass="14733">MDIQDLIAKVNQSTDELDFATARVYIEENLQVLKEKQAKLNSNARELLRFLVDQKESGIQPLSRQEMAVINTINTYATKFDLRGLKFLVKDHAKLLFKKEVVDYLNSDAKIILEGMGAISTKSKTGSSPSV</sequence>
<dbReference type="Proteomes" id="UP000219546">
    <property type="component" value="Unassembled WGS sequence"/>
</dbReference>
<organism evidence="1 2">
    <name type="scientific">Bacillus oleivorans</name>
    <dbReference type="NCBI Taxonomy" id="1448271"/>
    <lineage>
        <taxon>Bacteria</taxon>
        <taxon>Bacillati</taxon>
        <taxon>Bacillota</taxon>
        <taxon>Bacilli</taxon>
        <taxon>Bacillales</taxon>
        <taxon>Bacillaceae</taxon>
        <taxon>Bacillus</taxon>
    </lineage>
</organism>
<proteinExistence type="predicted"/>
<dbReference type="AlphaFoldDB" id="A0A285D558"/>
<name>A0A285D558_9BACI</name>
<evidence type="ECO:0000313" key="2">
    <source>
        <dbReference type="Proteomes" id="UP000219546"/>
    </source>
</evidence>
<gene>
    <name evidence="1" type="ORF">SAMN05877753_110169</name>
</gene>
<dbReference type="RefSeq" id="WP_097160203.1">
    <property type="nucleotide sequence ID" value="NZ_JBEPMQ010000011.1"/>
</dbReference>
<accession>A0A285D558</accession>
<dbReference type="OrthoDB" id="2860966at2"/>
<dbReference type="EMBL" id="OAOP01000010">
    <property type="protein sequence ID" value="SNX74930.1"/>
    <property type="molecule type" value="Genomic_DNA"/>
</dbReference>
<keyword evidence="2" id="KW-1185">Reference proteome</keyword>
<evidence type="ECO:0000313" key="1">
    <source>
        <dbReference type="EMBL" id="SNX74930.1"/>
    </source>
</evidence>
<protein>
    <submittedName>
        <fullName evidence="1">Uncharacterized protein</fullName>
    </submittedName>
</protein>